<dbReference type="Proteomes" id="UP000018465">
    <property type="component" value="Unassembled WGS sequence"/>
</dbReference>
<dbReference type="PROSITE" id="PS01130">
    <property type="entry name" value="SLC26A"/>
    <property type="match status" value="1"/>
</dbReference>
<sequence>MISLKKEEWFSNIRTDVLAGLVVGLALIPESIAFSAIAGVDPQVGLYASFCIAVSIAFFGGRPAMISAATGAMALLMITLVKEHGLQYLLAATILTGIIQVIAGYFKVAKLMRFVSQAVVYGFLNALAILIFVAQIPEINRMDSTGYLFIAIGLAIIYLFPYIPKIGKAIPSPLICIIVLSGLALLLSADMRTVSDLGQFPDTLPVFLIPEIPLNLETLQIILPYSFTLATVGLLESMMTTTVIDEVTGTEGDRHQECRGQGMANIVSGFMGGMAGCAMIGQSIINVSSGARTRLSTLVAGVFLLCLVVFLKDWLAYIPMAALVAIMIMVAFTTFQWGAIKQFSKHPLEFNTVMIAVIIVVLATHNLALGVFVGVLLSALFFINKLERTVHVHTHSNSAHSRSYIISGQIFFSSTEKFYQFFDFKEKLEHVELDLTHAHIWDVTSVNMLNNVIQKFKAQNIDVTVIGLNEASSTLIDRFSS</sequence>
<reference evidence="7 8" key="1">
    <citation type="submission" date="2013-10" db="EMBL/GenBank/DDBJ databases">
        <title>The Genome Sequence of Acinetobacter lwoffii NIPH 512.</title>
        <authorList>
            <consortium name="The Broad Institute Genomics Platform"/>
            <consortium name="The Broad Institute Genome Sequencing Center for Infectious Disease"/>
            <person name="Cerqueira G."/>
            <person name="Feldgarden M."/>
            <person name="Courvalin P."/>
            <person name="Grillot-Courvalin C."/>
            <person name="Clermont D."/>
            <person name="Rocha E."/>
            <person name="Yoon E.-J."/>
            <person name="Nemec A."/>
            <person name="Young S.K."/>
            <person name="Zeng Q."/>
            <person name="Gargeya S."/>
            <person name="Fitzgerald M."/>
            <person name="Abouelleil A."/>
            <person name="Alvarado L."/>
            <person name="Berlin A.M."/>
            <person name="Chapman S.B."/>
            <person name="Gainer-Dewar J."/>
            <person name="Goldberg J."/>
            <person name="Gnerre S."/>
            <person name="Griggs A."/>
            <person name="Gujja S."/>
            <person name="Hansen M."/>
            <person name="Howarth C."/>
            <person name="Imamovic A."/>
            <person name="Ireland A."/>
            <person name="Larimer J."/>
            <person name="McCowan C."/>
            <person name="Murphy C."/>
            <person name="Pearson M."/>
            <person name="Poon T.W."/>
            <person name="Priest M."/>
            <person name="Roberts A."/>
            <person name="Saif S."/>
            <person name="Shea T."/>
            <person name="Sykes S."/>
            <person name="Wortman J."/>
            <person name="Nusbaum C."/>
            <person name="Birren B."/>
        </authorList>
    </citation>
    <scope>NUCLEOTIDE SEQUENCE [LARGE SCALE GENOMIC DNA]</scope>
    <source>
        <strain evidence="7 8">NIPH 512</strain>
    </source>
</reference>
<evidence type="ECO:0000313" key="7">
    <source>
        <dbReference type="EMBL" id="ESJ95791.1"/>
    </source>
</evidence>
<keyword evidence="2 5" id="KW-0812">Transmembrane</keyword>
<protein>
    <recommendedName>
        <fullName evidence="6">STAS domain-containing protein</fullName>
    </recommendedName>
</protein>
<keyword evidence="8" id="KW-1185">Reference proteome</keyword>
<dbReference type="InterPro" id="IPR002645">
    <property type="entry name" value="STAS_dom"/>
</dbReference>
<dbReference type="InterPro" id="IPR052706">
    <property type="entry name" value="Membrane-Transporter-like"/>
</dbReference>
<dbReference type="Gene3D" id="3.30.750.24">
    <property type="entry name" value="STAS domain"/>
    <property type="match status" value="1"/>
</dbReference>
<dbReference type="CDD" id="cd07042">
    <property type="entry name" value="STAS_SulP_like_sulfate_transporter"/>
    <property type="match status" value="1"/>
</dbReference>
<dbReference type="PANTHER" id="PTHR43310:SF1">
    <property type="entry name" value="SULFATE TRANSPORTER YBAR-RELATED"/>
    <property type="match status" value="1"/>
</dbReference>
<dbReference type="RefSeq" id="WP_004646598.1">
    <property type="nucleotide sequence ID" value="NZ_KI530561.1"/>
</dbReference>
<dbReference type="InterPro" id="IPR018045">
    <property type="entry name" value="S04_transporter_CS"/>
</dbReference>
<dbReference type="SUPFAM" id="SSF52091">
    <property type="entry name" value="SpoIIaa-like"/>
    <property type="match status" value="1"/>
</dbReference>
<comment type="caution">
    <text evidence="7">The sequence shown here is derived from an EMBL/GenBank/DDBJ whole genome shotgun (WGS) entry which is preliminary data.</text>
</comment>
<feature type="transmembrane region" description="Helical" evidence="5">
    <location>
        <begin position="169"/>
        <end position="189"/>
    </location>
</feature>
<comment type="subcellular location">
    <subcellularLocation>
        <location evidence="1">Membrane</location>
        <topology evidence="1">Multi-pass membrane protein</topology>
    </subcellularLocation>
</comment>
<evidence type="ECO:0000259" key="6">
    <source>
        <dbReference type="PROSITE" id="PS50801"/>
    </source>
</evidence>
<evidence type="ECO:0000256" key="3">
    <source>
        <dbReference type="ARBA" id="ARBA00022989"/>
    </source>
</evidence>
<feature type="domain" description="STAS" evidence="6">
    <location>
        <begin position="406"/>
        <end position="481"/>
    </location>
</feature>
<evidence type="ECO:0000256" key="5">
    <source>
        <dbReference type="SAM" id="Phobius"/>
    </source>
</evidence>
<dbReference type="InterPro" id="IPR011547">
    <property type="entry name" value="SLC26A/SulP_dom"/>
</dbReference>
<feature type="transmembrane region" description="Helical" evidence="5">
    <location>
        <begin position="291"/>
        <end position="311"/>
    </location>
</feature>
<keyword evidence="4 5" id="KW-0472">Membrane</keyword>
<feature type="transmembrane region" description="Helical" evidence="5">
    <location>
        <begin position="146"/>
        <end position="163"/>
    </location>
</feature>
<evidence type="ECO:0000313" key="8">
    <source>
        <dbReference type="Proteomes" id="UP000018465"/>
    </source>
</evidence>
<accession>A0ABN0PZ69</accession>
<evidence type="ECO:0000256" key="4">
    <source>
        <dbReference type="ARBA" id="ARBA00023136"/>
    </source>
</evidence>
<feature type="transmembrane region" description="Helical" evidence="5">
    <location>
        <begin position="352"/>
        <end position="383"/>
    </location>
</feature>
<name>A0ABN0PZ69_ACILW</name>
<proteinExistence type="predicted"/>
<dbReference type="PROSITE" id="PS50801">
    <property type="entry name" value="STAS"/>
    <property type="match status" value="1"/>
</dbReference>
<feature type="transmembrane region" description="Helical" evidence="5">
    <location>
        <begin position="318"/>
        <end position="340"/>
    </location>
</feature>
<gene>
    <name evidence="7" type="ORF">P800_00609</name>
</gene>
<feature type="transmembrane region" description="Helical" evidence="5">
    <location>
        <begin position="264"/>
        <end position="285"/>
    </location>
</feature>
<dbReference type="Pfam" id="PF01740">
    <property type="entry name" value="STAS"/>
    <property type="match status" value="1"/>
</dbReference>
<dbReference type="InterPro" id="IPR036513">
    <property type="entry name" value="STAS_dom_sf"/>
</dbReference>
<evidence type="ECO:0000256" key="1">
    <source>
        <dbReference type="ARBA" id="ARBA00004141"/>
    </source>
</evidence>
<feature type="transmembrane region" description="Helical" evidence="5">
    <location>
        <begin position="114"/>
        <end position="134"/>
    </location>
</feature>
<feature type="transmembrane region" description="Helical" evidence="5">
    <location>
        <begin position="88"/>
        <end position="108"/>
    </location>
</feature>
<dbReference type="PANTHER" id="PTHR43310">
    <property type="entry name" value="SULFATE TRANSPORTER YBAR-RELATED"/>
    <property type="match status" value="1"/>
</dbReference>
<dbReference type="Pfam" id="PF00916">
    <property type="entry name" value="Sulfate_transp"/>
    <property type="match status" value="2"/>
</dbReference>
<keyword evidence="3 5" id="KW-1133">Transmembrane helix</keyword>
<dbReference type="EMBL" id="AYHO01000002">
    <property type="protein sequence ID" value="ESJ95791.1"/>
    <property type="molecule type" value="Genomic_DNA"/>
</dbReference>
<feature type="transmembrane region" description="Helical" evidence="5">
    <location>
        <begin position="45"/>
        <end position="76"/>
    </location>
</feature>
<organism evidence="7 8">
    <name type="scientific">Acinetobacter lwoffii NCTC 5866 = CIP 64.10 = NIPH 512</name>
    <dbReference type="NCBI Taxonomy" id="981327"/>
    <lineage>
        <taxon>Bacteria</taxon>
        <taxon>Pseudomonadati</taxon>
        <taxon>Pseudomonadota</taxon>
        <taxon>Gammaproteobacteria</taxon>
        <taxon>Moraxellales</taxon>
        <taxon>Moraxellaceae</taxon>
        <taxon>Acinetobacter</taxon>
    </lineage>
</organism>
<evidence type="ECO:0000256" key="2">
    <source>
        <dbReference type="ARBA" id="ARBA00022692"/>
    </source>
</evidence>